<protein>
    <submittedName>
        <fullName evidence="2">Uncharacterized protein</fullName>
    </submittedName>
</protein>
<dbReference type="GeneID" id="10030341"/>
<dbReference type="HOGENOM" id="CLU_2399248_0_0_1"/>
<dbReference type="AlphaFoldDB" id="E4UN94"/>
<dbReference type="RefSeq" id="XP_003175038.1">
    <property type="nucleotide sequence ID" value="XM_003174990.1"/>
</dbReference>
<evidence type="ECO:0000256" key="1">
    <source>
        <dbReference type="SAM" id="MobiDB-lite"/>
    </source>
</evidence>
<evidence type="ECO:0000313" key="3">
    <source>
        <dbReference type="Proteomes" id="UP000002669"/>
    </source>
</evidence>
<dbReference type="Proteomes" id="UP000002669">
    <property type="component" value="Unassembled WGS sequence"/>
</dbReference>
<proteinExistence type="predicted"/>
<evidence type="ECO:0000313" key="2">
    <source>
        <dbReference type="EMBL" id="EFQ99555.1"/>
    </source>
</evidence>
<keyword evidence="3" id="KW-1185">Reference proteome</keyword>
<gene>
    <name evidence="2" type="ORF">MGYG_08989</name>
</gene>
<dbReference type="EMBL" id="DS989823">
    <property type="protein sequence ID" value="EFQ99555.1"/>
    <property type="molecule type" value="Genomic_DNA"/>
</dbReference>
<reference evidence="3" key="1">
    <citation type="journal article" date="2012" name="MBio">
        <title>Comparative genome analysis of Trichophyton rubrum and related dermatophytes reveals candidate genes involved in infection.</title>
        <authorList>
            <person name="Martinez D.A."/>
            <person name="Oliver B.G."/>
            <person name="Graeser Y."/>
            <person name="Goldberg J.M."/>
            <person name="Li W."/>
            <person name="Martinez-Rossi N.M."/>
            <person name="Monod M."/>
            <person name="Shelest E."/>
            <person name="Barton R.C."/>
            <person name="Birch E."/>
            <person name="Brakhage A.A."/>
            <person name="Chen Z."/>
            <person name="Gurr S.J."/>
            <person name="Heiman D."/>
            <person name="Heitman J."/>
            <person name="Kosti I."/>
            <person name="Rossi A."/>
            <person name="Saif S."/>
            <person name="Samalova M."/>
            <person name="Saunders C.W."/>
            <person name="Shea T."/>
            <person name="Summerbell R.C."/>
            <person name="Xu J."/>
            <person name="Young S."/>
            <person name="Zeng Q."/>
            <person name="Birren B.W."/>
            <person name="Cuomo C.A."/>
            <person name="White T.C."/>
        </authorList>
    </citation>
    <scope>NUCLEOTIDE SEQUENCE [LARGE SCALE GENOMIC DNA]</scope>
    <source>
        <strain evidence="3">ATCC MYA-4604 / CBS 118893</strain>
    </source>
</reference>
<accession>E4UN94</accession>
<feature type="region of interest" description="Disordered" evidence="1">
    <location>
        <begin position="1"/>
        <end position="23"/>
    </location>
</feature>
<dbReference type="InParanoid" id="E4UN94"/>
<dbReference type="VEuPathDB" id="FungiDB:MGYG_08989"/>
<organism evidence="3">
    <name type="scientific">Arthroderma gypseum (strain ATCC MYA-4604 / CBS 118893)</name>
    <name type="common">Microsporum gypseum</name>
    <dbReference type="NCBI Taxonomy" id="535722"/>
    <lineage>
        <taxon>Eukaryota</taxon>
        <taxon>Fungi</taxon>
        <taxon>Dikarya</taxon>
        <taxon>Ascomycota</taxon>
        <taxon>Pezizomycotina</taxon>
        <taxon>Eurotiomycetes</taxon>
        <taxon>Eurotiomycetidae</taxon>
        <taxon>Onygenales</taxon>
        <taxon>Arthrodermataceae</taxon>
        <taxon>Nannizzia</taxon>
    </lineage>
</organism>
<sequence length="93" mass="10058">MQRSGKAKGAFSEGSGKRPRVAKPGRVAIAIGRQDALEPVLTITSRRCPDGVSQHSFWHSGIPRNTSIEGEDYVDGLKASESTHGIILTERNE</sequence>
<name>E4UN94_ARTGP</name>